<dbReference type="CDD" id="cd07199">
    <property type="entry name" value="Pat17_PNPLA8_PNPLA9_like"/>
    <property type="match status" value="1"/>
</dbReference>
<gene>
    <name evidence="4" type="ORF">FLB_15170</name>
</gene>
<keyword evidence="2" id="KW-0442">Lipid degradation</keyword>
<dbReference type="OrthoDB" id="9807112at2"/>
<dbReference type="AlphaFoldDB" id="A0A199XR76"/>
<dbReference type="RefSeq" id="WP_064715336.1">
    <property type="nucleotide sequence ID" value="NZ_JMTM01000046.1"/>
</dbReference>
<evidence type="ECO:0000313" key="4">
    <source>
        <dbReference type="EMBL" id="OAZ03829.1"/>
    </source>
</evidence>
<reference evidence="4 5" key="1">
    <citation type="submission" date="2016-06" db="EMBL/GenBank/DDBJ databases">
        <title>Draft genome sequence of Flavobacterium succinicans strain DD5b.</title>
        <authorList>
            <person name="Poehlein A."/>
            <person name="Daniel R."/>
            <person name="Simeonova D.D."/>
        </authorList>
    </citation>
    <scope>NUCLEOTIDE SEQUENCE [LARGE SCALE GENOMIC DNA]</scope>
    <source>
        <strain evidence="4 5">DD5b</strain>
    </source>
</reference>
<dbReference type="EMBL" id="JMTM01000046">
    <property type="protein sequence ID" value="OAZ03829.1"/>
    <property type="molecule type" value="Genomic_DNA"/>
</dbReference>
<dbReference type="GO" id="GO:0016042">
    <property type="term" value="P:lipid catabolic process"/>
    <property type="evidence" value="ECO:0007669"/>
    <property type="project" value="UniProtKB-UniRule"/>
</dbReference>
<comment type="caution">
    <text evidence="4">The sequence shown here is derived from an EMBL/GenBank/DDBJ whole genome shotgun (WGS) entry which is preliminary data.</text>
</comment>
<dbReference type="Pfam" id="PF01734">
    <property type="entry name" value="Patatin"/>
    <property type="match status" value="1"/>
</dbReference>
<dbReference type="InterPro" id="IPR016035">
    <property type="entry name" value="Acyl_Trfase/lysoPLipase"/>
</dbReference>
<evidence type="ECO:0000313" key="5">
    <source>
        <dbReference type="Proteomes" id="UP000093807"/>
    </source>
</evidence>
<dbReference type="SUPFAM" id="SSF52151">
    <property type="entry name" value="FabD/lysophospholipase-like"/>
    <property type="match status" value="1"/>
</dbReference>
<protein>
    <submittedName>
        <fullName evidence="4">Patatin-like phospholipase</fullName>
    </submittedName>
</protein>
<feature type="domain" description="PNPLA" evidence="3">
    <location>
        <begin position="30"/>
        <end position="212"/>
    </location>
</feature>
<evidence type="ECO:0000256" key="1">
    <source>
        <dbReference type="ARBA" id="ARBA00023098"/>
    </source>
</evidence>
<feature type="active site" description="Nucleophile" evidence="2">
    <location>
        <position position="68"/>
    </location>
</feature>
<organism evidence="4 5">
    <name type="scientific">Flavobacterium succinicans</name>
    <dbReference type="NCBI Taxonomy" id="29536"/>
    <lineage>
        <taxon>Bacteria</taxon>
        <taxon>Pseudomonadati</taxon>
        <taxon>Bacteroidota</taxon>
        <taxon>Flavobacteriia</taxon>
        <taxon>Flavobacteriales</taxon>
        <taxon>Flavobacteriaceae</taxon>
        <taxon>Flavobacterium</taxon>
    </lineage>
</organism>
<proteinExistence type="predicted"/>
<keyword evidence="2" id="KW-0378">Hydrolase</keyword>
<dbReference type="InterPro" id="IPR047156">
    <property type="entry name" value="Teg/CotR/CapV-like"/>
</dbReference>
<evidence type="ECO:0000256" key="2">
    <source>
        <dbReference type="PROSITE-ProRule" id="PRU01161"/>
    </source>
</evidence>
<dbReference type="InterPro" id="IPR002641">
    <property type="entry name" value="PNPLA_dom"/>
</dbReference>
<dbReference type="Proteomes" id="UP000093807">
    <property type="component" value="Unassembled WGS sequence"/>
</dbReference>
<feature type="short sequence motif" description="GXGXXG" evidence="2">
    <location>
        <begin position="34"/>
        <end position="39"/>
    </location>
</feature>
<dbReference type="GO" id="GO:0016787">
    <property type="term" value="F:hydrolase activity"/>
    <property type="evidence" value="ECO:0007669"/>
    <property type="project" value="UniProtKB-UniRule"/>
</dbReference>
<dbReference type="PATRIC" id="fig|29536.5.peg.1593"/>
<dbReference type="PANTHER" id="PTHR24138">
    <property type="entry name" value="INTRACELLLAR PHOSPHOLIPASE A FAMILY"/>
    <property type="match status" value="1"/>
</dbReference>
<accession>A0A199XR76</accession>
<dbReference type="PROSITE" id="PS51635">
    <property type="entry name" value="PNPLA"/>
    <property type="match status" value="1"/>
</dbReference>
<dbReference type="Gene3D" id="3.40.1090.10">
    <property type="entry name" value="Cytosolic phospholipase A2 catalytic domain"/>
    <property type="match status" value="1"/>
</dbReference>
<feature type="short sequence motif" description="GXSXG" evidence="2">
    <location>
        <begin position="66"/>
        <end position="70"/>
    </location>
</feature>
<keyword evidence="1 2" id="KW-0443">Lipid metabolism</keyword>
<sequence>MAKQNGSKMSASRKKAFEKLNINPNKRVILCLDGGGMRGILTLQLLKKLEATAGIPCFELFDMVSGTSTGGIISGLIASGYTATMIEEKYSTLIEEVFDKKPLGDRFVNPPKYLKGNYRKLLFKEIQNTTLAESCAKTDIDLMITAHDMTASEETFFSCFKQKDGSFYGTYKDVLLRAVLEATMSAPTYFNPLERFVDGGTTTYNNPVLAGFMEAISYSFPKGKEEDSAYDITKLCIFSFGTGISRQFVQPDATLKIKGLDIKFWLEWLMTQMGQDSSAMQVNTLRSPMINKIIDFRRFQISLDPLSIKKIPNTDGLDPKKYPSKWLHDVDHSILNSIDMADINRFDLMQVIGQQMAEYIIQKGGAYKKDLVDSNNNDALVTTFGDIERIQKQMSDPNWLDNFHP</sequence>
<feature type="active site" description="Proton acceptor" evidence="2">
    <location>
        <position position="198"/>
    </location>
</feature>
<keyword evidence="5" id="KW-1185">Reference proteome</keyword>
<name>A0A199XR76_9FLAO</name>
<dbReference type="PANTHER" id="PTHR24138:SF10">
    <property type="entry name" value="PHOSPHOLIPASE A2"/>
    <property type="match status" value="1"/>
</dbReference>
<evidence type="ECO:0000259" key="3">
    <source>
        <dbReference type="PROSITE" id="PS51635"/>
    </source>
</evidence>
<feature type="short sequence motif" description="DGA/G" evidence="2">
    <location>
        <begin position="198"/>
        <end position="200"/>
    </location>
</feature>